<evidence type="ECO:0000313" key="3">
    <source>
        <dbReference type="Proteomes" id="UP001254759"/>
    </source>
</evidence>
<accession>A0ABU1RRT9</accession>
<evidence type="ECO:0000313" key="2">
    <source>
        <dbReference type="EMBL" id="MDR6841487.1"/>
    </source>
</evidence>
<reference evidence="2 3" key="1">
    <citation type="submission" date="2023-07" db="EMBL/GenBank/DDBJ databases">
        <title>Sorghum-associated microbial communities from plants grown in Nebraska, USA.</title>
        <authorList>
            <person name="Schachtman D."/>
        </authorList>
    </citation>
    <scope>NUCLEOTIDE SEQUENCE [LARGE SCALE GENOMIC DNA]</scope>
    <source>
        <strain evidence="2 3">BE107</strain>
    </source>
</reference>
<comment type="caution">
    <text evidence="2">The sequence shown here is derived from an EMBL/GenBank/DDBJ whole genome shotgun (WGS) entry which is preliminary data.</text>
</comment>
<protein>
    <submittedName>
        <fullName evidence="2">Transposase</fullName>
    </submittedName>
</protein>
<dbReference type="InterPro" id="IPR052909">
    <property type="entry name" value="Transposase_6_like"/>
</dbReference>
<keyword evidence="3" id="KW-1185">Reference proteome</keyword>
<dbReference type="RefSeq" id="WP_310092309.1">
    <property type="nucleotide sequence ID" value="NZ_JAVDTT010000002.1"/>
</dbReference>
<dbReference type="Pfam" id="PF13340">
    <property type="entry name" value="DUF4096"/>
    <property type="match status" value="1"/>
</dbReference>
<name>A0ABU1RRT9_9GAMM</name>
<dbReference type="PANTHER" id="PTHR46637">
    <property type="entry name" value="TIS1421-TRANSPOSASE PROTEIN A"/>
    <property type="match status" value="1"/>
</dbReference>
<feature type="domain" description="Insertion element IS402-like" evidence="1">
    <location>
        <begin position="34"/>
        <end position="101"/>
    </location>
</feature>
<organism evidence="2 3">
    <name type="scientific">Pseudoxanthomonas sacheonensis</name>
    <dbReference type="NCBI Taxonomy" id="443615"/>
    <lineage>
        <taxon>Bacteria</taxon>
        <taxon>Pseudomonadati</taxon>
        <taxon>Pseudomonadota</taxon>
        <taxon>Gammaproteobacteria</taxon>
        <taxon>Lysobacterales</taxon>
        <taxon>Lysobacteraceae</taxon>
        <taxon>Pseudoxanthomonas</taxon>
    </lineage>
</organism>
<gene>
    <name evidence="2" type="ORF">J2W94_001772</name>
</gene>
<proteinExistence type="predicted"/>
<dbReference type="EMBL" id="JAVDTT010000002">
    <property type="protein sequence ID" value="MDR6841487.1"/>
    <property type="molecule type" value="Genomic_DNA"/>
</dbReference>
<dbReference type="InterPro" id="IPR025161">
    <property type="entry name" value="IS402-like_dom"/>
</dbReference>
<evidence type="ECO:0000259" key="1">
    <source>
        <dbReference type="Pfam" id="PF13340"/>
    </source>
</evidence>
<dbReference type="PANTHER" id="PTHR46637:SF1">
    <property type="entry name" value="BLL5188 PROTEIN"/>
    <property type="match status" value="1"/>
</dbReference>
<sequence length="187" mass="21389">MAHRLRDTANAVIATAISPSRQDDPPEGRLAIRKWHFLASRLPGQLAIKSVGGLSTRRFIEAVLWIAATDSTWPQLPKSYGNFHAVYQRFARWARLDVWDYVSTCLEGDPRLPALQRLVRQHLEIRRRRNKPVEQAAISETIPLVTTPKDRIHELEARIARMELQLRVVLAAFPQVAERFPDLEVGD</sequence>
<dbReference type="Proteomes" id="UP001254759">
    <property type="component" value="Unassembled WGS sequence"/>
</dbReference>